<evidence type="ECO:0000256" key="1">
    <source>
        <dbReference type="ARBA" id="ARBA00022692"/>
    </source>
</evidence>
<dbReference type="GO" id="GO:0022857">
    <property type="term" value="F:transmembrane transporter activity"/>
    <property type="evidence" value="ECO:0007669"/>
    <property type="project" value="InterPro"/>
</dbReference>
<dbReference type="InterPro" id="IPR011701">
    <property type="entry name" value="MFS"/>
</dbReference>
<feature type="transmembrane region" description="Helical" evidence="4">
    <location>
        <begin position="286"/>
        <end position="307"/>
    </location>
</feature>
<dbReference type="InterPro" id="IPR036259">
    <property type="entry name" value="MFS_trans_sf"/>
</dbReference>
<feature type="domain" description="Major facilitator superfamily (MFS) profile" evidence="5">
    <location>
        <begin position="1"/>
        <end position="405"/>
    </location>
</feature>
<dbReference type="Pfam" id="PF07690">
    <property type="entry name" value="MFS_1"/>
    <property type="match status" value="1"/>
</dbReference>
<feature type="transmembrane region" description="Helical" evidence="4">
    <location>
        <begin position="253"/>
        <end position="274"/>
    </location>
</feature>
<feature type="transmembrane region" description="Helical" evidence="4">
    <location>
        <begin position="313"/>
        <end position="339"/>
    </location>
</feature>
<keyword evidence="2 4" id="KW-1133">Transmembrane helix</keyword>
<organism evidence="6 7">
    <name type="scientific">Bipolaricaulis sibiricus</name>
    <dbReference type="NCBI Taxonomy" id="2501609"/>
    <lineage>
        <taxon>Bacteria</taxon>
        <taxon>Candidatus Bipolaricaulota</taxon>
        <taxon>Candidatus Bipolaricaulia</taxon>
        <taxon>Candidatus Bipolaricaulales</taxon>
        <taxon>Candidatus Bipolaricaulaceae</taxon>
        <taxon>Candidatus Bipolaricaulis</taxon>
    </lineage>
</organism>
<keyword evidence="3 4" id="KW-0472">Membrane</keyword>
<dbReference type="Gene3D" id="1.20.1250.20">
    <property type="entry name" value="MFS general substrate transporter like domains"/>
    <property type="match status" value="2"/>
</dbReference>
<accession>A0A410FWL7</accession>
<feature type="transmembrane region" description="Helical" evidence="4">
    <location>
        <begin position="351"/>
        <end position="372"/>
    </location>
</feature>
<feature type="transmembrane region" description="Helical" evidence="4">
    <location>
        <begin position="55"/>
        <end position="75"/>
    </location>
</feature>
<evidence type="ECO:0000313" key="6">
    <source>
        <dbReference type="EMBL" id="QAA77310.1"/>
    </source>
</evidence>
<dbReference type="PANTHER" id="PTHR11360">
    <property type="entry name" value="MONOCARBOXYLATE TRANSPORTER"/>
    <property type="match status" value="1"/>
</dbReference>
<dbReference type="CDD" id="cd17353">
    <property type="entry name" value="MFS_OFA_like"/>
    <property type="match status" value="1"/>
</dbReference>
<protein>
    <submittedName>
        <fullName evidence="6">MFS transporter</fullName>
    </submittedName>
</protein>
<dbReference type="AlphaFoldDB" id="A0A410FWL7"/>
<name>A0A410FWL7_BIPS1</name>
<dbReference type="Proteomes" id="UP000287233">
    <property type="component" value="Chromosome"/>
</dbReference>
<feature type="transmembrane region" description="Helical" evidence="4">
    <location>
        <begin position="170"/>
        <end position="189"/>
    </location>
</feature>
<feature type="transmembrane region" description="Helical" evidence="4">
    <location>
        <begin position="84"/>
        <end position="102"/>
    </location>
</feature>
<dbReference type="InterPro" id="IPR020846">
    <property type="entry name" value="MFS_dom"/>
</dbReference>
<reference evidence="7" key="1">
    <citation type="submission" date="2018-12" db="EMBL/GenBank/DDBJ databases">
        <title>Complete genome sequence of an uncultured bacterium of the candidate phylum Bipolaricaulota.</title>
        <authorList>
            <person name="Kadnikov V.V."/>
            <person name="Mardanov A.V."/>
            <person name="Beletsky A.V."/>
            <person name="Frank Y.A."/>
            <person name="Karnachuk O.V."/>
            <person name="Ravin N.V."/>
        </authorList>
    </citation>
    <scope>NUCLEOTIDE SEQUENCE [LARGE SCALE GENOMIC DNA]</scope>
</reference>
<evidence type="ECO:0000259" key="5">
    <source>
        <dbReference type="PROSITE" id="PS50850"/>
    </source>
</evidence>
<gene>
    <name evidence="6" type="ORF">BIP78_1544</name>
</gene>
<dbReference type="SUPFAM" id="SSF103473">
    <property type="entry name" value="MFS general substrate transporter"/>
    <property type="match status" value="1"/>
</dbReference>
<dbReference type="KEGG" id="bih:BIP78_1544"/>
<evidence type="ECO:0000313" key="7">
    <source>
        <dbReference type="Proteomes" id="UP000287233"/>
    </source>
</evidence>
<dbReference type="InterPro" id="IPR050327">
    <property type="entry name" value="Proton-linked_MCT"/>
</dbReference>
<dbReference type="EMBL" id="CP034928">
    <property type="protein sequence ID" value="QAA77310.1"/>
    <property type="molecule type" value="Genomic_DNA"/>
</dbReference>
<sequence>MAEARVFGLPADKGRWGFVGLGFVANVCMGAVYAFSVFRKPLEELWGITATESGLPFMVFLALFALGMALAGGLVENWGPRKTGILGGILVGLGWVLAGFSPNVGLLTLFYGVIGGAGVGVAYGCPIAVAGRWFPDRRGLALGLTLAGFGASALVVAPIMNALIAAQGPLRTFTIMGIAFLAVIVLASLPMRFPPRDAKTAPATGKARPSGVDFDRGQMVRTPTFWALWGVYTIGCLAGLMAIGIAAPFGREVAQLSAGLSAAAVSVFAVFNGVGRPVFGWLTDRLTPRYAGTLSFALILVASLLLWRAGASQVAYFVGFSVLWLNLGGWLAIAPAATATLFGTGHYAKNYGIMFTAYGVGAILGNVMSGLLRDLTSSYVAVFPPVMALAALGAVVALVGLPRFGVKVKGK</sequence>
<evidence type="ECO:0000256" key="2">
    <source>
        <dbReference type="ARBA" id="ARBA00022989"/>
    </source>
</evidence>
<dbReference type="PANTHER" id="PTHR11360:SF304">
    <property type="entry name" value="MFS DOMAIN-CONTAINING PROTEIN"/>
    <property type="match status" value="1"/>
</dbReference>
<feature type="transmembrane region" description="Helical" evidence="4">
    <location>
        <begin position="16"/>
        <end position="35"/>
    </location>
</feature>
<evidence type="ECO:0000256" key="3">
    <source>
        <dbReference type="ARBA" id="ARBA00023136"/>
    </source>
</evidence>
<evidence type="ECO:0000256" key="4">
    <source>
        <dbReference type="SAM" id="Phobius"/>
    </source>
</evidence>
<proteinExistence type="predicted"/>
<dbReference type="PROSITE" id="PS50850">
    <property type="entry name" value="MFS"/>
    <property type="match status" value="1"/>
</dbReference>
<feature type="transmembrane region" description="Helical" evidence="4">
    <location>
        <begin position="141"/>
        <end position="164"/>
    </location>
</feature>
<feature type="transmembrane region" description="Helical" evidence="4">
    <location>
        <begin position="108"/>
        <end position="129"/>
    </location>
</feature>
<feature type="transmembrane region" description="Helical" evidence="4">
    <location>
        <begin position="378"/>
        <end position="401"/>
    </location>
</feature>
<feature type="transmembrane region" description="Helical" evidence="4">
    <location>
        <begin position="226"/>
        <end position="247"/>
    </location>
</feature>
<keyword evidence="1 4" id="KW-0812">Transmembrane</keyword>